<gene>
    <name evidence="7" type="ORF">OFUS_LOCUS10603</name>
</gene>
<keyword evidence="3" id="KW-0963">Cytoplasm</keyword>
<comment type="similarity">
    <text evidence="2">Belongs to the filamin family.</text>
</comment>
<dbReference type="InterPro" id="IPR036872">
    <property type="entry name" value="CH_dom_sf"/>
</dbReference>
<evidence type="ECO:0000256" key="4">
    <source>
        <dbReference type="ARBA" id="ARBA00022737"/>
    </source>
</evidence>
<reference evidence="7" key="1">
    <citation type="submission" date="2022-03" db="EMBL/GenBank/DDBJ databases">
        <authorList>
            <person name="Martin C."/>
        </authorList>
    </citation>
    <scope>NUCLEOTIDE SEQUENCE</scope>
</reference>
<dbReference type="InterPro" id="IPR014756">
    <property type="entry name" value="Ig_E-set"/>
</dbReference>
<dbReference type="PROSITE" id="PS00019">
    <property type="entry name" value="ACTININ_1"/>
    <property type="match status" value="1"/>
</dbReference>
<accession>A0A8J1T663</accession>
<dbReference type="Pfam" id="PF00630">
    <property type="entry name" value="Filamin"/>
    <property type="match status" value="20"/>
</dbReference>
<dbReference type="FunFam" id="1.10.418.10:FF:000006">
    <property type="entry name" value="Filamin-B isoform A"/>
    <property type="match status" value="1"/>
</dbReference>
<dbReference type="FunFam" id="2.60.40.10:FF:000092">
    <property type="entry name" value="Filamin-B isoform B"/>
    <property type="match status" value="1"/>
</dbReference>
<sequence length="2226" mass="240437">MYEDFENEDEEEEMPATERELADDAQWKLIQKNTFSRWANEHLKTVNKYLADLETDLSDGLRLLALVEVLSGKKFKHINKRPNFRTQKLENVTMALRFLEEDEGIRIVNIDSTDIVDHKLKLILGLIWTLILHYSISMPMWEGEEEPTEPKDKQTPKQKLLQWINQKIPDRPVKNFTTDWNDGKAIGALVDAIAPGLCPDWDDWDPKKAKNNAKEAMDAAEQWLDVPQLIRPEELTNPKVDEMSVMTYLSNYPSAKLKSGAPLRPKTNHNRVRAYGPGIEPSGNSVGAPARFTVETFSAGRGEVQITVLNPKGQQETCEVVFNNDRNLTYSCVYTPTMEGKYRVIVKFANKEIPKSPFQVNVEGAAGDASKVTAAGPGLEKTGVQVKKRTYFEVFIKGAGKGSVEVVILDPHGHKDSIKPHIVQKSEEVYYVEYTPKEEGLHSVNIFFAGKPIPNSPYGVGVAPAVDPKKCYATGRGIQPKGIRVRDIADFKVHTKGAGKAELEVSVIGPGGTEEKVKVKQIDADTYECSYTPTRPGNYVVNITYGGHHITKSPFKVEVKQYMVSRIRAFGPGLEGGTVGYPANFVVETNGETGALGFSIEGPSQAKIDCKDNGDGSADITYWPTVPGEYAVHILCNEEDIPNSPYMAEIQPATNDYDPTKVIAKGPGLEKTGVQANKPATFTVDARAAGRAPLTITILDVDYNPIECTVKDNGNGTYNCQYIPKRNVKHTVSVAWGGCSVPNSPFRVYVQEPTNPAAVKVYGPGVEKGVKTFTSTYFIVDCKQAGPGDVAIALVDEKGLDVPVKTTDNGDGTFKIEYEPKTVGTYQASVYFAEQAIPKSPIKINVEPSIDVSKVRVEGLEPSVFLESTTDFTVDAKSVTPTGEGKVRAIITNPSGSKMEAITNNNEDGTYKVSYTPFEQGPHKIDVTYEGIPVPKSPFAVGVVPGCDPTRVKAYGPGLNGGITHKPQQFTVETRGAGQGGLGLAIEGPSEAKMTCKDNRDGSCTVEYLPVKKGDYDISVKFADEHIPGSPYMVHVMDEINPSKVKATGPGLDPKGVRRGQPAVFNVDASEAGEAPLDVSYTDQLGIQRPAEIVPKGEALYDVAYYPDVEGPCKVDVSYNNQAIPGSPFKTNVLPAHDASKVKVTGPGVDPKGVLASMPVAFLIDTREAGIADLEVAIERPDGTLVRPNIVDNGDGTYTVQYTPEDIGQYTVKVKFGGTEVPGSSFKVNSSPTGDASKCVITDGLRTTVPVGEECVININAANAGTGNITCRIQTSTGSDVDIDIIDNGDGTFSINFTPQMVGAYTISIKFGGQPIPNGEYTMEAVDPAEYQRWLEEQERLRRLEEERLAGEELVQADTVDSLQSAPGTFNPVDFCIPVGPIFNFVTAEVVMPSGKIAFPKIEDNKDGTVTCRYTPSEVGLHYLHVKYNDQEIPGSPFQFHVDSVNSGFVTAYGPGLSHGIAGEPCNFTIVTKDAGAGGLALAVEGPSKAEITCQDNKDGTCSVTYFPMAPGEYKIIVKFADKHIKGSPFTAKISGDSGRKAQLSVGSSSEISLKVKETDISNLTATIKSPSGAEEPCLLKRLANGHLGISFTPREVGEHLVNVFRDGKHIPNSPFKIYVGESEIGNASKVKVYGKGIEEGMANQLNEFTVNTKDAGYGGLSLSIEGPSKADIECHDNEDGSCRVTYKPTEPGTYIINVKFADEHVPGSPFIVKIGGEPSSKVTEKITRQRDLVDVTSVGSQCELSLKIPGTSPFDMEAAVTSPSGVTELCEINDLGDCHYSIKFVPKEMGIHTVSVKHRGMHIPGSPFQFTVGPITEGGAHKVRAAGPGLEKGEVDQPNEFNIYTREAGAGGLSIAVEGPSKAEINFEDRKDGSCGVNYKCTEPGEYLVSVKFNDQHIPDSPFRVFISPSVTDARKLTVSQLQDKGLQIGKPAAFTVETNGALGKLDARIVAPSGAEDEAVVQEIDEGHYAVRFIPRENGIHYVHVRFNGAHIPGSPFRVLVGKTDADPGLVHAYGEGLIKGETGKKAKFIVNTVNAGSGALSVTIDGPSKVQLNCKEIDEGYEFSYTPTAPGEYLISVRYAGNIHIAGSPFKAIVTGSGRVSGLHEHSAVVVETVTKSSTTQQFSSMARFDSDASKVIAKGTGLNRANVNKTETFSIDGSKAGRNMLMVGIMGPTIPCEEIKITHTGNLNYTVNYSVKERGQYVLVVKWGDDHIPGSPFHFEAP</sequence>
<dbReference type="InterPro" id="IPR017868">
    <property type="entry name" value="Filamin/ABP280_repeat-like"/>
</dbReference>
<dbReference type="FunFam" id="2.60.40.10:FF:000096">
    <property type="entry name" value="filamin-C isoform X2"/>
    <property type="match status" value="1"/>
</dbReference>
<dbReference type="GO" id="GO:0051015">
    <property type="term" value="F:actin filament binding"/>
    <property type="evidence" value="ECO:0007669"/>
    <property type="project" value="InterPro"/>
</dbReference>
<dbReference type="EMBL" id="CAIIXF020000005">
    <property type="protein sequence ID" value="CAH1784408.1"/>
    <property type="molecule type" value="Genomic_DNA"/>
</dbReference>
<dbReference type="InterPro" id="IPR044801">
    <property type="entry name" value="Filamin"/>
</dbReference>
<dbReference type="PANTHER" id="PTHR38537">
    <property type="entry name" value="JITTERBUG, ISOFORM N"/>
    <property type="match status" value="1"/>
</dbReference>
<dbReference type="SMART" id="SM00557">
    <property type="entry name" value="IG_FLMN"/>
    <property type="match status" value="20"/>
</dbReference>
<keyword evidence="6" id="KW-0206">Cytoskeleton</keyword>
<dbReference type="Proteomes" id="UP000749559">
    <property type="component" value="Unassembled WGS sequence"/>
</dbReference>
<comment type="caution">
    <text evidence="7">The sequence shown here is derived from an EMBL/GenBank/DDBJ whole genome shotgun (WGS) entry which is preliminary data.</text>
</comment>
<dbReference type="PROSITE" id="PS50194">
    <property type="entry name" value="FILAMIN_REPEAT"/>
    <property type="match status" value="20"/>
</dbReference>
<dbReference type="CDD" id="cd21311">
    <property type="entry name" value="CH_dFLNA-like_rpt1"/>
    <property type="match status" value="1"/>
</dbReference>
<evidence type="ECO:0000256" key="5">
    <source>
        <dbReference type="ARBA" id="ARBA00023203"/>
    </source>
</evidence>
<dbReference type="SUPFAM" id="SSF81296">
    <property type="entry name" value="E set domains"/>
    <property type="match status" value="20"/>
</dbReference>
<dbReference type="InterPro" id="IPR001715">
    <property type="entry name" value="CH_dom"/>
</dbReference>
<evidence type="ECO:0000256" key="2">
    <source>
        <dbReference type="ARBA" id="ARBA00009238"/>
    </source>
</evidence>
<dbReference type="GO" id="GO:0005856">
    <property type="term" value="C:cytoskeleton"/>
    <property type="evidence" value="ECO:0007669"/>
    <property type="project" value="UniProtKB-SubCell"/>
</dbReference>
<name>A0A8J1T663_OWEFU</name>
<evidence type="ECO:0000313" key="8">
    <source>
        <dbReference type="Proteomes" id="UP000749559"/>
    </source>
</evidence>
<dbReference type="FunFam" id="2.60.40.10:FF:000007">
    <property type="entry name" value="Filamin-B isoform C"/>
    <property type="match status" value="3"/>
</dbReference>
<dbReference type="GO" id="GO:0030036">
    <property type="term" value="P:actin cytoskeleton organization"/>
    <property type="evidence" value="ECO:0007669"/>
    <property type="project" value="InterPro"/>
</dbReference>
<dbReference type="OrthoDB" id="5334309at2759"/>
<proteinExistence type="inferred from homology"/>
<dbReference type="InterPro" id="IPR001298">
    <property type="entry name" value="Filamin/ABP280_rpt"/>
</dbReference>
<keyword evidence="8" id="KW-1185">Reference proteome</keyword>
<evidence type="ECO:0000313" key="7">
    <source>
        <dbReference type="EMBL" id="CAH1784408.1"/>
    </source>
</evidence>
<dbReference type="PROSITE" id="PS50021">
    <property type="entry name" value="CH"/>
    <property type="match status" value="2"/>
</dbReference>
<dbReference type="FunFam" id="1.10.418.10:FF:000008">
    <property type="entry name" value="Filamin-B isoform C"/>
    <property type="match status" value="1"/>
</dbReference>
<evidence type="ECO:0000256" key="6">
    <source>
        <dbReference type="ARBA" id="ARBA00023212"/>
    </source>
</evidence>
<dbReference type="PROSITE" id="PS00020">
    <property type="entry name" value="ACTININ_2"/>
    <property type="match status" value="1"/>
</dbReference>
<dbReference type="Pfam" id="PF00307">
    <property type="entry name" value="CH"/>
    <property type="match status" value="2"/>
</dbReference>
<dbReference type="Gene3D" id="1.10.418.10">
    <property type="entry name" value="Calponin-like domain"/>
    <property type="match status" value="2"/>
</dbReference>
<dbReference type="FunFam" id="2.60.40.10:FF:000140">
    <property type="entry name" value="FiLamiN (Actin binding protein) homolog"/>
    <property type="match status" value="2"/>
</dbReference>
<dbReference type="SUPFAM" id="SSF47576">
    <property type="entry name" value="Calponin-homology domain, CH-domain"/>
    <property type="match status" value="1"/>
</dbReference>
<organism evidence="7 8">
    <name type="scientific">Owenia fusiformis</name>
    <name type="common">Polychaete worm</name>
    <dbReference type="NCBI Taxonomy" id="6347"/>
    <lineage>
        <taxon>Eukaryota</taxon>
        <taxon>Metazoa</taxon>
        <taxon>Spiralia</taxon>
        <taxon>Lophotrochozoa</taxon>
        <taxon>Annelida</taxon>
        <taxon>Polychaeta</taxon>
        <taxon>Sedentaria</taxon>
        <taxon>Canalipalpata</taxon>
        <taxon>Sabellida</taxon>
        <taxon>Oweniida</taxon>
        <taxon>Oweniidae</taxon>
        <taxon>Owenia</taxon>
    </lineage>
</organism>
<dbReference type="InterPro" id="IPR013783">
    <property type="entry name" value="Ig-like_fold"/>
</dbReference>
<dbReference type="PANTHER" id="PTHR38537:SF8">
    <property type="entry name" value="FILAMIN-A"/>
    <property type="match status" value="1"/>
</dbReference>
<dbReference type="FunFam" id="2.60.40.10:FF:000001">
    <property type="entry name" value="Filamin-C isoform b"/>
    <property type="match status" value="5"/>
</dbReference>
<dbReference type="CDD" id="cd21315">
    <property type="entry name" value="CH_dFLNA-like_rpt2"/>
    <property type="match status" value="1"/>
</dbReference>
<keyword evidence="4" id="KW-0677">Repeat</keyword>
<dbReference type="InterPro" id="IPR001589">
    <property type="entry name" value="Actinin_actin-bd_CS"/>
</dbReference>
<dbReference type="Gene3D" id="2.60.40.10">
    <property type="entry name" value="Immunoglobulins"/>
    <property type="match status" value="20"/>
</dbReference>
<dbReference type="SMART" id="SM00033">
    <property type="entry name" value="CH"/>
    <property type="match status" value="2"/>
</dbReference>
<protein>
    <submittedName>
        <fullName evidence="7">Uncharacterized protein</fullName>
    </submittedName>
</protein>
<evidence type="ECO:0000256" key="3">
    <source>
        <dbReference type="ARBA" id="ARBA00022490"/>
    </source>
</evidence>
<comment type="subcellular location">
    <subcellularLocation>
        <location evidence="1">Cytoplasm</location>
        <location evidence="1">Cytoskeleton</location>
    </subcellularLocation>
</comment>
<keyword evidence="5" id="KW-0009">Actin-binding</keyword>
<evidence type="ECO:0000256" key="1">
    <source>
        <dbReference type="ARBA" id="ARBA00004245"/>
    </source>
</evidence>